<dbReference type="GO" id="GO:1990904">
    <property type="term" value="C:ribonucleoprotein complex"/>
    <property type="evidence" value="ECO:0007669"/>
    <property type="project" value="UniProtKB-KW"/>
</dbReference>
<dbReference type="EMBL" id="GG738854">
    <property type="protein sequence ID" value="EFC47561.1"/>
    <property type="molecule type" value="Genomic_DNA"/>
</dbReference>
<dbReference type="EMBL" id="GG738973">
    <property type="protein sequence ID" value="EFC35957.1"/>
    <property type="molecule type" value="Genomic_DNA"/>
</dbReference>
<evidence type="ECO:0000313" key="4">
    <source>
        <dbReference type="EMBL" id="EFC35957.1"/>
    </source>
</evidence>
<keyword evidence="2" id="KW-0687">Ribonucleoprotein</keyword>
<reference evidence="5 6" key="1">
    <citation type="journal article" date="2010" name="Cell">
        <title>The genome of Naegleria gruberi illuminates early eukaryotic versatility.</title>
        <authorList>
            <person name="Fritz-Laylin L.K."/>
            <person name="Prochnik S.E."/>
            <person name="Ginger M.L."/>
            <person name="Dacks J.B."/>
            <person name="Carpenter M.L."/>
            <person name="Field M.C."/>
            <person name="Kuo A."/>
            <person name="Paredez A."/>
            <person name="Chapman J."/>
            <person name="Pham J."/>
            <person name="Shu S."/>
            <person name="Neupane R."/>
            <person name="Cipriano M."/>
            <person name="Mancuso J."/>
            <person name="Tu H."/>
            <person name="Salamov A."/>
            <person name="Lindquist E."/>
            <person name="Shapiro H."/>
            <person name="Lucas S."/>
            <person name="Grigoriev I.V."/>
            <person name="Cande W.Z."/>
            <person name="Fulton C."/>
            <person name="Rokhsar D.S."/>
            <person name="Dawson S.C."/>
        </authorList>
    </citation>
    <scope>NUCLEOTIDE SEQUENCE [LARGE SCALE GENOMIC DNA]</scope>
    <source>
        <strain evidence="5 6">NEG-M</strain>
    </source>
</reference>
<dbReference type="Pfam" id="PF04758">
    <property type="entry name" value="Ribosomal_S30"/>
    <property type="match status" value="1"/>
</dbReference>
<dbReference type="AlphaFoldDB" id="D2V6F2"/>
<name>D2V6F2_NAEGR</name>
<dbReference type="RefSeq" id="XP_002668701.1">
    <property type="nucleotide sequence ID" value="XM_002668655.1"/>
</dbReference>
<proteinExistence type="predicted"/>
<dbReference type="Proteomes" id="UP000006671">
    <property type="component" value="Unassembled WGS sequence"/>
</dbReference>
<keyword evidence="1" id="KW-0689">Ribosomal protein</keyword>
<sequence>MAVIHGSLARSGKVKWQTPRVAKTSDTSYHGGCSKYKQKSSSNLEYSAGAHRLERNYTAELELYDRQYKENHQRCDWVAERANIKRAEPVLLNSFHKFNTEKGFNKVEWNAIHHEERAFKKQTRNGRFRSEGRNHKKWHRNHPKDGIYQKRMVDVDDLDDVIEFSHLYDEE</sequence>
<feature type="region of interest" description="Disordered" evidence="3">
    <location>
        <begin position="122"/>
        <end position="142"/>
    </location>
</feature>
<dbReference type="OMA" id="DFANECG"/>
<evidence type="ECO:0000313" key="5">
    <source>
        <dbReference type="EMBL" id="EFC47561.1"/>
    </source>
</evidence>
<dbReference type="GO" id="GO:0006412">
    <property type="term" value="P:translation"/>
    <property type="evidence" value="ECO:0007669"/>
    <property type="project" value="InterPro"/>
</dbReference>
<dbReference type="GO" id="GO:0003735">
    <property type="term" value="F:structural constituent of ribosome"/>
    <property type="evidence" value="ECO:0007669"/>
    <property type="project" value="InterPro"/>
</dbReference>
<dbReference type="InterPro" id="IPR006846">
    <property type="entry name" value="Ribosomal_eS30"/>
</dbReference>
<accession>D2V6F2</accession>
<dbReference type="GO" id="GO:0005840">
    <property type="term" value="C:ribosome"/>
    <property type="evidence" value="ECO:0007669"/>
    <property type="project" value="UniProtKB-KW"/>
</dbReference>
<dbReference type="GeneID" id="8860804"/>
<dbReference type="KEGG" id="ngr:NAEGRDRAFT_54652"/>
<protein>
    <submittedName>
        <fullName evidence="5">Predicted protein</fullName>
    </submittedName>
</protein>
<evidence type="ECO:0000256" key="3">
    <source>
        <dbReference type="SAM" id="MobiDB-lite"/>
    </source>
</evidence>
<organism evidence="6">
    <name type="scientific">Naegleria gruberi</name>
    <name type="common">Amoeba</name>
    <dbReference type="NCBI Taxonomy" id="5762"/>
    <lineage>
        <taxon>Eukaryota</taxon>
        <taxon>Discoba</taxon>
        <taxon>Heterolobosea</taxon>
        <taxon>Tetramitia</taxon>
        <taxon>Eutetramitia</taxon>
        <taxon>Vahlkampfiidae</taxon>
        <taxon>Naegleria</taxon>
    </lineage>
</organism>
<feature type="region of interest" description="Disordered" evidence="3">
    <location>
        <begin position="15"/>
        <end position="34"/>
    </location>
</feature>
<dbReference type="VEuPathDB" id="AmoebaDB:NAEGRDRAFT_64414"/>
<evidence type="ECO:0000256" key="2">
    <source>
        <dbReference type="ARBA" id="ARBA00023274"/>
    </source>
</evidence>
<evidence type="ECO:0000256" key="1">
    <source>
        <dbReference type="ARBA" id="ARBA00022980"/>
    </source>
</evidence>
<evidence type="ECO:0000313" key="6">
    <source>
        <dbReference type="Proteomes" id="UP000006671"/>
    </source>
</evidence>
<dbReference type="OrthoDB" id="199599at2759"/>
<keyword evidence="6" id="KW-1185">Reference proteome</keyword>
<gene>
    <name evidence="4" type="ORF">NAEGRDRAFT_54652</name>
    <name evidence="5" type="ORF">NAEGRDRAFT_64414</name>
</gene>